<dbReference type="Pfam" id="PF02517">
    <property type="entry name" value="Rce1-like"/>
    <property type="match status" value="1"/>
</dbReference>
<feature type="transmembrane region" description="Helical" evidence="1">
    <location>
        <begin position="120"/>
        <end position="138"/>
    </location>
</feature>
<evidence type="ECO:0000256" key="1">
    <source>
        <dbReference type="SAM" id="Phobius"/>
    </source>
</evidence>
<proteinExistence type="predicted"/>
<dbReference type="Proteomes" id="UP000007177">
    <property type="component" value="Chromosome"/>
</dbReference>
<keyword evidence="1" id="KW-0472">Membrane</keyword>
<dbReference type="AlphaFoldDB" id="H6LBZ0"/>
<dbReference type="KEGG" id="awo:Awo_c09450"/>
<feature type="domain" description="CAAX prenyl protease 2/Lysostaphin resistance protein A-like" evidence="2">
    <location>
        <begin position="129"/>
        <end position="236"/>
    </location>
</feature>
<evidence type="ECO:0000313" key="3">
    <source>
        <dbReference type="EMBL" id="AFA47733.1"/>
    </source>
</evidence>
<evidence type="ECO:0000259" key="2">
    <source>
        <dbReference type="Pfam" id="PF02517"/>
    </source>
</evidence>
<reference evidence="3 4" key="2">
    <citation type="journal article" date="2012" name="PLoS ONE">
        <title>An ancient pathway combining carbon dioxide fixation with the generation and utilization of a sodium ion gradient for ATP synthesis.</title>
        <authorList>
            <person name="Poehlein A."/>
            <person name="Schmidt S."/>
            <person name="Kaster A.K."/>
            <person name="Goenrich M."/>
            <person name="Vollmers J."/>
            <person name="Thurmer A."/>
            <person name="Bertsch J."/>
            <person name="Schuchmann K."/>
            <person name="Voigt B."/>
            <person name="Hecker M."/>
            <person name="Daniel R."/>
            <person name="Thauer R.K."/>
            <person name="Gottschalk G."/>
            <person name="Muller V."/>
        </authorList>
    </citation>
    <scope>NUCLEOTIDE SEQUENCE [LARGE SCALE GENOMIC DNA]</scope>
    <source>
        <strain evidence="4">ATCC 29683 / DSM 1030 / JCM 2381 / KCTC 1655 / WB1</strain>
    </source>
</reference>
<dbReference type="STRING" id="931626.Awo_c09450"/>
<feature type="transmembrane region" description="Helical" evidence="1">
    <location>
        <begin position="159"/>
        <end position="178"/>
    </location>
</feature>
<keyword evidence="1" id="KW-1133">Transmembrane helix</keyword>
<dbReference type="EMBL" id="CP002987">
    <property type="protein sequence ID" value="AFA47733.1"/>
    <property type="molecule type" value="Genomic_DNA"/>
</dbReference>
<dbReference type="OrthoDB" id="9777755at2"/>
<accession>H6LBZ0</accession>
<sequence>MKIINYDTNKKLVLFFTLTLLWTWFCGFMPVILGIVGTPLGTFLFYFGGGAPTVVGLTMVFITYPIEARKDYFKRCFSIKRMGIKWPLRTVLFFMLIALIGLLISRIMGMTSPGMNWIKIILQTPYMIPVLLFFSIISGPLNEEFGWRGYALDKLLIRFNFFGASLILGFIWAIWHLAWYFTPGQAQYEMLQSSVLEALLFIPAVILLSFVVTFVYINTQRSILAGSFVHLTSNFFAANY</sequence>
<dbReference type="eggNOG" id="COG1266">
    <property type="taxonomic scope" value="Bacteria"/>
</dbReference>
<reference evidence="4" key="1">
    <citation type="submission" date="2011-07" db="EMBL/GenBank/DDBJ databases">
        <title>Complete genome sequence of Acetobacterium woodii.</title>
        <authorList>
            <person name="Poehlein A."/>
            <person name="Schmidt S."/>
            <person name="Kaster A.-K."/>
            <person name="Goenrich M."/>
            <person name="Vollmers J."/>
            <person name="Thuermer A."/>
            <person name="Gottschalk G."/>
            <person name="Thauer R.K."/>
            <person name="Daniel R."/>
            <person name="Mueller V."/>
        </authorList>
    </citation>
    <scope>NUCLEOTIDE SEQUENCE [LARGE SCALE GENOMIC DNA]</scope>
    <source>
        <strain evidence="4">ATCC 29683 / DSM 1030 / JCM 2381 / KCTC 1655 / WB1</strain>
    </source>
</reference>
<name>H6LBZ0_ACEWD</name>
<feature type="transmembrane region" description="Helical" evidence="1">
    <location>
        <begin position="198"/>
        <end position="217"/>
    </location>
</feature>
<dbReference type="GO" id="GO:0004175">
    <property type="term" value="F:endopeptidase activity"/>
    <property type="evidence" value="ECO:0007669"/>
    <property type="project" value="UniProtKB-ARBA"/>
</dbReference>
<dbReference type="PANTHER" id="PTHR35797">
    <property type="entry name" value="PROTEASE-RELATED"/>
    <property type="match status" value="1"/>
</dbReference>
<dbReference type="GO" id="GO:0080120">
    <property type="term" value="P:CAAX-box protein maturation"/>
    <property type="evidence" value="ECO:0007669"/>
    <property type="project" value="UniProtKB-ARBA"/>
</dbReference>
<dbReference type="HOGENOM" id="CLU_064706_2_0_9"/>
<organism evidence="3 4">
    <name type="scientific">Acetobacterium woodii (strain ATCC 29683 / DSM 1030 / JCM 2381 / KCTC 1655 / WB1)</name>
    <dbReference type="NCBI Taxonomy" id="931626"/>
    <lineage>
        <taxon>Bacteria</taxon>
        <taxon>Bacillati</taxon>
        <taxon>Bacillota</taxon>
        <taxon>Clostridia</taxon>
        <taxon>Eubacteriales</taxon>
        <taxon>Eubacteriaceae</taxon>
        <taxon>Acetobacterium</taxon>
    </lineage>
</organism>
<feature type="transmembrane region" description="Helical" evidence="1">
    <location>
        <begin position="86"/>
        <end position="108"/>
    </location>
</feature>
<dbReference type="PANTHER" id="PTHR35797:SF1">
    <property type="entry name" value="PROTEASE"/>
    <property type="match status" value="1"/>
</dbReference>
<dbReference type="RefSeq" id="WP_014355336.1">
    <property type="nucleotide sequence ID" value="NC_016894.1"/>
</dbReference>
<dbReference type="InterPro" id="IPR042150">
    <property type="entry name" value="MmRce1-like"/>
</dbReference>
<gene>
    <name evidence="3" type="ordered locus">Awo_c09450</name>
</gene>
<keyword evidence="1" id="KW-0812">Transmembrane</keyword>
<keyword evidence="4" id="KW-1185">Reference proteome</keyword>
<dbReference type="InterPro" id="IPR003675">
    <property type="entry name" value="Rce1/LyrA-like_dom"/>
</dbReference>
<protein>
    <submittedName>
        <fullName evidence="3">Putative membrane protein</fullName>
    </submittedName>
</protein>
<evidence type="ECO:0000313" key="4">
    <source>
        <dbReference type="Proteomes" id="UP000007177"/>
    </source>
</evidence>
<feature type="transmembrane region" description="Helical" evidence="1">
    <location>
        <begin position="43"/>
        <end position="66"/>
    </location>
</feature>
<feature type="transmembrane region" description="Helical" evidence="1">
    <location>
        <begin position="12"/>
        <end position="37"/>
    </location>
</feature>